<name>I0YUT3_COCSC</name>
<comment type="caution">
    <text evidence="5">The sequence shown here is derived from an EMBL/GenBank/DDBJ whole genome shotgun (WGS) entry which is preliminary data.</text>
</comment>
<gene>
    <name evidence="5" type="ORF">COCSUDRAFT_55851</name>
</gene>
<feature type="domain" description="DUF4200" evidence="4">
    <location>
        <begin position="151"/>
        <end position="238"/>
    </location>
</feature>
<feature type="coiled-coil region" evidence="2">
    <location>
        <begin position="185"/>
        <end position="229"/>
    </location>
</feature>
<dbReference type="AlphaFoldDB" id="I0YUT3"/>
<organism evidence="5 6">
    <name type="scientific">Coccomyxa subellipsoidea (strain C-169)</name>
    <name type="common">Green microalga</name>
    <dbReference type="NCBI Taxonomy" id="574566"/>
    <lineage>
        <taxon>Eukaryota</taxon>
        <taxon>Viridiplantae</taxon>
        <taxon>Chlorophyta</taxon>
        <taxon>core chlorophytes</taxon>
        <taxon>Trebouxiophyceae</taxon>
        <taxon>Trebouxiophyceae incertae sedis</taxon>
        <taxon>Coccomyxaceae</taxon>
        <taxon>Coccomyxa</taxon>
        <taxon>Coccomyxa subellipsoidea</taxon>
    </lineage>
</organism>
<feature type="coiled-coil region" evidence="2">
    <location>
        <begin position="363"/>
        <end position="415"/>
    </location>
</feature>
<evidence type="ECO:0000256" key="1">
    <source>
        <dbReference type="ARBA" id="ARBA00023054"/>
    </source>
</evidence>
<evidence type="ECO:0000313" key="5">
    <source>
        <dbReference type="EMBL" id="EIE22152.1"/>
    </source>
</evidence>
<proteinExistence type="predicted"/>
<sequence>MDRPSGALGGSPTEEANPFVLLDDEALEHAQAQRALPVAEKSTLSCEMQSCRALAPGQLNPRRFTRKQPSGGLAQVAAARPQQARRAELDNMARLIAKKREIFLVQMALDIRSAEMRRLGDRARQARQTFPLACWRFMHCPHILLALPTDQYEAALSQAEGTLAEDGLAFDLFLKESDEKVQQAMRKADAEMRLKQEKATELKKLNNALAAAQSELRKAQEQTDECKKYATFLDSITPPEWFAAQNTRHEAEWQGKLDAWNTKCQAITDAVSAAKAAKQAAEERYANARTQQQAEAAERDGKTASDELKQALQVPQPLPPIKPTEEDAWERRMAEPMHFQDPRQLRHIFSHLEENNLFLIQTAQEAEEAAEAATAKLNHSIAQMDAEAAALVQQAEALEAALAKRRQHCKALKEAAAQTGGRLVQAASTSAVPLEQLAAKIRRVWARCGGEADTHTSYTQMSLPAMLTAIEARLEDTIAAAALQPPEAVHATERAREQERRRVAREEKARKERAEAEVRIKKALERASAPPFKKQGKPAMPRSTLPKRAHVPAHAVQAAIDEELEFYLQRVYLL</sequence>
<dbReference type="STRING" id="574566.I0YUT3"/>
<feature type="region of interest" description="Disordered" evidence="3">
    <location>
        <begin position="284"/>
        <end position="304"/>
    </location>
</feature>
<dbReference type="PANTHER" id="PTHR21683:SF3">
    <property type="entry name" value="CILIA AND FLAGELLA ASSOCIATED PROTEIN 100"/>
    <property type="match status" value="1"/>
</dbReference>
<dbReference type="EMBL" id="AGSI01000010">
    <property type="protein sequence ID" value="EIE22152.1"/>
    <property type="molecule type" value="Genomic_DNA"/>
</dbReference>
<dbReference type="GO" id="GO:0005856">
    <property type="term" value="C:cytoskeleton"/>
    <property type="evidence" value="ECO:0007669"/>
    <property type="project" value="UniProtKB-ARBA"/>
</dbReference>
<dbReference type="OrthoDB" id="10264063at2759"/>
<dbReference type="PANTHER" id="PTHR21683">
    <property type="entry name" value="COILED-COIL DOMAIN-CONTAINING PROTEIN 42 LIKE-2-LIKE-RELATED"/>
    <property type="match status" value="1"/>
</dbReference>
<keyword evidence="6" id="KW-1185">Reference proteome</keyword>
<evidence type="ECO:0000259" key="4">
    <source>
        <dbReference type="Pfam" id="PF13863"/>
    </source>
</evidence>
<keyword evidence="1 2" id="KW-0175">Coiled coil</keyword>
<dbReference type="InterPro" id="IPR051147">
    <property type="entry name" value="CFAP_domain-containing"/>
</dbReference>
<evidence type="ECO:0000256" key="2">
    <source>
        <dbReference type="SAM" id="Coils"/>
    </source>
</evidence>
<dbReference type="InterPro" id="IPR025252">
    <property type="entry name" value="DUF4200"/>
</dbReference>
<dbReference type="eggNOG" id="ENOG502QSDI">
    <property type="taxonomic scope" value="Eukaryota"/>
</dbReference>
<dbReference type="KEGG" id="csl:COCSUDRAFT_55851"/>
<feature type="compositionally biased region" description="Basic and acidic residues" evidence="3">
    <location>
        <begin position="490"/>
        <end position="514"/>
    </location>
</feature>
<protein>
    <recommendedName>
        <fullName evidence="4">DUF4200 domain-containing protein</fullName>
    </recommendedName>
</protein>
<feature type="region of interest" description="Disordered" evidence="3">
    <location>
        <begin position="489"/>
        <end position="514"/>
    </location>
</feature>
<dbReference type="Pfam" id="PF13863">
    <property type="entry name" value="DUF4200"/>
    <property type="match status" value="1"/>
</dbReference>
<evidence type="ECO:0000256" key="3">
    <source>
        <dbReference type="SAM" id="MobiDB-lite"/>
    </source>
</evidence>
<evidence type="ECO:0000313" key="6">
    <source>
        <dbReference type="Proteomes" id="UP000007264"/>
    </source>
</evidence>
<dbReference type="GeneID" id="17040139"/>
<dbReference type="RefSeq" id="XP_005646696.1">
    <property type="nucleotide sequence ID" value="XM_005646639.1"/>
</dbReference>
<dbReference type="Proteomes" id="UP000007264">
    <property type="component" value="Unassembled WGS sequence"/>
</dbReference>
<reference evidence="5 6" key="1">
    <citation type="journal article" date="2012" name="Genome Biol.">
        <title>The genome of the polar eukaryotic microalga coccomyxa subellipsoidea reveals traits of cold adaptation.</title>
        <authorList>
            <person name="Blanc G."/>
            <person name="Agarkova I."/>
            <person name="Grimwood J."/>
            <person name="Kuo A."/>
            <person name="Brueggeman A."/>
            <person name="Dunigan D."/>
            <person name="Gurnon J."/>
            <person name="Ladunga I."/>
            <person name="Lindquist E."/>
            <person name="Lucas S."/>
            <person name="Pangilinan J."/>
            <person name="Proschold T."/>
            <person name="Salamov A."/>
            <person name="Schmutz J."/>
            <person name="Weeks D."/>
            <person name="Yamada T."/>
            <person name="Claverie J.M."/>
            <person name="Grigoriev I."/>
            <person name="Van Etten J."/>
            <person name="Lomsadze A."/>
            <person name="Borodovsky M."/>
        </authorList>
    </citation>
    <scope>NUCLEOTIDE SEQUENCE [LARGE SCALE GENOMIC DNA]</scope>
    <source>
        <strain evidence="5 6">C-169</strain>
    </source>
</reference>
<accession>I0YUT3</accession>